<comment type="caution">
    <text evidence="2">The sequence shown here is derived from an EMBL/GenBank/DDBJ whole genome shotgun (WGS) entry which is preliminary data.</text>
</comment>
<evidence type="ECO:0000313" key="3">
    <source>
        <dbReference type="Proteomes" id="UP001347796"/>
    </source>
</evidence>
<evidence type="ECO:0000256" key="1">
    <source>
        <dbReference type="SAM" id="MobiDB-lite"/>
    </source>
</evidence>
<gene>
    <name evidence="2" type="ORF">SNE40_020436</name>
</gene>
<name>A0AAN8J192_PATCE</name>
<feature type="compositionally biased region" description="Basic and acidic residues" evidence="1">
    <location>
        <begin position="135"/>
        <end position="144"/>
    </location>
</feature>
<accession>A0AAN8J192</accession>
<keyword evidence="3" id="KW-1185">Reference proteome</keyword>
<reference evidence="2 3" key="1">
    <citation type="submission" date="2024-01" db="EMBL/GenBank/DDBJ databases">
        <title>The genome of the rayed Mediterranean limpet Patella caerulea (Linnaeus, 1758).</title>
        <authorList>
            <person name="Anh-Thu Weber A."/>
            <person name="Halstead-Nussloch G."/>
        </authorList>
    </citation>
    <scope>NUCLEOTIDE SEQUENCE [LARGE SCALE GENOMIC DNA]</scope>
    <source>
        <strain evidence="2">AATW-2023a</strain>
        <tissue evidence="2">Whole specimen</tissue>
    </source>
</reference>
<feature type="region of interest" description="Disordered" evidence="1">
    <location>
        <begin position="135"/>
        <end position="159"/>
    </location>
</feature>
<dbReference type="Proteomes" id="UP001347796">
    <property type="component" value="Unassembled WGS sequence"/>
</dbReference>
<protein>
    <submittedName>
        <fullName evidence="2">Uncharacterized protein</fullName>
    </submittedName>
</protein>
<sequence>MLLVEKDIKVIGGGRVVVGSRIKMWWGPEGRWYKGTVIVAGRGSEELCTTPSEENSEENIPLSTLISRESVPVAATLVDEEPVLDDSLLFADEVLLTEAVNKLNSSSFLEENLGKDEVSLESVVSADVAISKIMESGHKSKNTDSDDENEIPEDPTDPDYVPEYVQELDEEHIPNNIKPITSGACHTPLSQILKEKNRKPEAFDVEGNAKQPLNDDLQEPPAKSRKLQVKYGRLTGSEYTTVSGVEKPAKKILKQRCNSNKCSKKGLGCELITEDRRNVILSSFYDQVSLTEQRNWLSRHIKSSKPSTAKENSRKTRTLSYYLPTGAW</sequence>
<proteinExistence type="predicted"/>
<dbReference type="AlphaFoldDB" id="A0AAN8J192"/>
<dbReference type="EMBL" id="JAZGQO010000015">
    <property type="protein sequence ID" value="KAK6169368.1"/>
    <property type="molecule type" value="Genomic_DNA"/>
</dbReference>
<evidence type="ECO:0000313" key="2">
    <source>
        <dbReference type="EMBL" id="KAK6169368.1"/>
    </source>
</evidence>
<organism evidence="2 3">
    <name type="scientific">Patella caerulea</name>
    <name type="common">Rayed Mediterranean limpet</name>
    <dbReference type="NCBI Taxonomy" id="87958"/>
    <lineage>
        <taxon>Eukaryota</taxon>
        <taxon>Metazoa</taxon>
        <taxon>Spiralia</taxon>
        <taxon>Lophotrochozoa</taxon>
        <taxon>Mollusca</taxon>
        <taxon>Gastropoda</taxon>
        <taxon>Patellogastropoda</taxon>
        <taxon>Patelloidea</taxon>
        <taxon>Patellidae</taxon>
        <taxon>Patella</taxon>
    </lineage>
</organism>
<feature type="compositionally biased region" description="Acidic residues" evidence="1">
    <location>
        <begin position="145"/>
        <end position="157"/>
    </location>
</feature>